<name>A0AA39H8W1_9BILA</name>
<feature type="transmembrane region" description="Helical" evidence="1">
    <location>
        <begin position="20"/>
        <end position="45"/>
    </location>
</feature>
<proteinExistence type="predicted"/>
<keyword evidence="1" id="KW-0812">Transmembrane</keyword>
<keyword evidence="3" id="KW-1185">Reference proteome</keyword>
<dbReference type="EMBL" id="JAUCMV010000004">
    <property type="protein sequence ID" value="KAK0401407.1"/>
    <property type="molecule type" value="Genomic_DNA"/>
</dbReference>
<accession>A0AA39H8W1</accession>
<evidence type="ECO:0000256" key="1">
    <source>
        <dbReference type="SAM" id="Phobius"/>
    </source>
</evidence>
<protein>
    <submittedName>
        <fullName evidence="2">Uncharacterized protein</fullName>
    </submittedName>
</protein>
<organism evidence="2 3">
    <name type="scientific">Steinernema hermaphroditum</name>
    <dbReference type="NCBI Taxonomy" id="289476"/>
    <lineage>
        <taxon>Eukaryota</taxon>
        <taxon>Metazoa</taxon>
        <taxon>Ecdysozoa</taxon>
        <taxon>Nematoda</taxon>
        <taxon>Chromadorea</taxon>
        <taxon>Rhabditida</taxon>
        <taxon>Tylenchina</taxon>
        <taxon>Panagrolaimomorpha</taxon>
        <taxon>Strongyloidoidea</taxon>
        <taxon>Steinernematidae</taxon>
        <taxon>Steinernema</taxon>
    </lineage>
</organism>
<dbReference type="AlphaFoldDB" id="A0AA39H8W1"/>
<evidence type="ECO:0000313" key="2">
    <source>
        <dbReference type="EMBL" id="KAK0401407.1"/>
    </source>
</evidence>
<comment type="caution">
    <text evidence="2">The sequence shown here is derived from an EMBL/GenBank/DDBJ whole genome shotgun (WGS) entry which is preliminary data.</text>
</comment>
<keyword evidence="1" id="KW-1133">Transmembrane helix</keyword>
<reference evidence="2" key="1">
    <citation type="submission" date="2023-06" db="EMBL/GenBank/DDBJ databases">
        <title>Genomic analysis of the entomopathogenic nematode Steinernema hermaphroditum.</title>
        <authorList>
            <person name="Schwarz E.M."/>
            <person name="Heppert J.K."/>
            <person name="Baniya A."/>
            <person name="Schwartz H.T."/>
            <person name="Tan C.-H."/>
            <person name="Antoshechkin I."/>
            <person name="Sternberg P.W."/>
            <person name="Goodrich-Blair H."/>
            <person name="Dillman A.R."/>
        </authorList>
    </citation>
    <scope>NUCLEOTIDE SEQUENCE</scope>
    <source>
        <strain evidence="2">PS9179</strain>
        <tissue evidence="2">Whole animal</tissue>
    </source>
</reference>
<evidence type="ECO:0000313" key="3">
    <source>
        <dbReference type="Proteomes" id="UP001175271"/>
    </source>
</evidence>
<gene>
    <name evidence="2" type="ORF">QR680_015766</name>
</gene>
<sequence length="79" mass="8844">MLLLPIFRPIGHDYTHDFILLVVCLLITIIIAAFAIIVLCTSILVSGRIITHSDSSEDLPAHVLLCKDQKLEAVYLTWI</sequence>
<dbReference type="Proteomes" id="UP001175271">
    <property type="component" value="Unassembled WGS sequence"/>
</dbReference>
<keyword evidence="1" id="KW-0472">Membrane</keyword>